<dbReference type="WBParaSite" id="HCON_00078900-00001">
    <property type="protein sequence ID" value="HCON_00078900-00001"/>
    <property type="gene ID" value="HCON_00078900"/>
</dbReference>
<dbReference type="InterPro" id="IPR001584">
    <property type="entry name" value="Integrase_cat-core"/>
</dbReference>
<dbReference type="InterPro" id="IPR041588">
    <property type="entry name" value="Integrase_H2C2"/>
</dbReference>
<dbReference type="Pfam" id="PF17921">
    <property type="entry name" value="Integrase_H2C2"/>
    <property type="match status" value="1"/>
</dbReference>
<protein>
    <submittedName>
        <fullName evidence="3">Integrase catalytic domain-containing protein</fullName>
    </submittedName>
</protein>
<dbReference type="OrthoDB" id="5866088at2759"/>
<dbReference type="AlphaFoldDB" id="A0A7I4YB05"/>
<proteinExistence type="predicted"/>
<evidence type="ECO:0000313" key="2">
    <source>
        <dbReference type="Proteomes" id="UP000025227"/>
    </source>
</evidence>
<dbReference type="PROSITE" id="PS50994">
    <property type="entry name" value="INTEGRASE"/>
    <property type="match status" value="1"/>
</dbReference>
<dbReference type="Gene3D" id="1.10.340.70">
    <property type="match status" value="1"/>
</dbReference>
<feature type="domain" description="Integrase catalytic" evidence="1">
    <location>
        <begin position="286"/>
        <end position="424"/>
    </location>
</feature>
<dbReference type="SUPFAM" id="SSF53098">
    <property type="entry name" value="Ribonuclease H-like"/>
    <property type="match status" value="1"/>
</dbReference>
<accession>A0A7I4YB05</accession>
<dbReference type="GO" id="GO:0015074">
    <property type="term" value="P:DNA integration"/>
    <property type="evidence" value="ECO:0007669"/>
    <property type="project" value="InterPro"/>
</dbReference>
<name>A0A7I4YB05_HAECO</name>
<dbReference type="Gene3D" id="3.30.420.10">
    <property type="entry name" value="Ribonuclease H-like superfamily/Ribonuclease H"/>
    <property type="match status" value="1"/>
</dbReference>
<evidence type="ECO:0000259" key="1">
    <source>
        <dbReference type="PROSITE" id="PS50994"/>
    </source>
</evidence>
<dbReference type="InterPro" id="IPR012337">
    <property type="entry name" value="RNaseH-like_sf"/>
</dbReference>
<sequence length="424" mass="47822">MAGNIGVAVSETRLVRRNVVITHATNPIPSSDPTCSSFSNTSFDPTTFDSTSKFKSTSISIPPPSPPLLLRPHPSTLHAKTIHTATTPQQNPVQEIEDWKHFSVAHATSAFSYALRWLNRITTRPNPDLRDSILERIPQLREHYSDEFTTASERQQALLLLIRNHQRLHVKGKTSPSKERLVPVSDSDGMLRCKGRLLNSDLSESSIQPILLGPQTPLATLVIQDAHKRFHLETAHTKAEAQSRYWIPQLSRQVQKVIQRCVPCQRMNNLPYRYPTLPDLASRRVTKSRPFQHVGIDYFGAIAIKSGEDKSKTYGIIITCTVTRLIHLECVPDITTVQLLDALRRFFARLRVPETITSYNAPYFTLEDRILREAASPLAQASTLSATMATKGITRQMITPYAPWQGAFYETLIKTINYSLYKTI</sequence>
<dbReference type="Proteomes" id="UP000025227">
    <property type="component" value="Unplaced"/>
</dbReference>
<dbReference type="PANTHER" id="PTHR47331">
    <property type="entry name" value="PHD-TYPE DOMAIN-CONTAINING PROTEIN"/>
    <property type="match status" value="1"/>
</dbReference>
<dbReference type="InterPro" id="IPR036397">
    <property type="entry name" value="RNaseH_sf"/>
</dbReference>
<organism evidence="2 3">
    <name type="scientific">Haemonchus contortus</name>
    <name type="common">Barber pole worm</name>
    <dbReference type="NCBI Taxonomy" id="6289"/>
    <lineage>
        <taxon>Eukaryota</taxon>
        <taxon>Metazoa</taxon>
        <taxon>Ecdysozoa</taxon>
        <taxon>Nematoda</taxon>
        <taxon>Chromadorea</taxon>
        <taxon>Rhabditida</taxon>
        <taxon>Rhabditina</taxon>
        <taxon>Rhabditomorpha</taxon>
        <taxon>Strongyloidea</taxon>
        <taxon>Trichostrongylidae</taxon>
        <taxon>Haemonchus</taxon>
    </lineage>
</organism>
<evidence type="ECO:0000313" key="3">
    <source>
        <dbReference type="WBParaSite" id="HCON_00078900-00001"/>
    </source>
</evidence>
<keyword evidence="2" id="KW-1185">Reference proteome</keyword>
<dbReference type="GO" id="GO:0003676">
    <property type="term" value="F:nucleic acid binding"/>
    <property type="evidence" value="ECO:0007669"/>
    <property type="project" value="InterPro"/>
</dbReference>
<reference evidence="3" key="1">
    <citation type="submission" date="2020-12" db="UniProtKB">
        <authorList>
            <consortium name="WormBaseParasite"/>
        </authorList>
    </citation>
    <scope>IDENTIFICATION</scope>
    <source>
        <strain evidence="3">MHco3</strain>
    </source>
</reference>